<feature type="transmembrane region" description="Helical" evidence="1">
    <location>
        <begin position="295"/>
        <end position="314"/>
    </location>
</feature>
<dbReference type="PANTHER" id="PTHR33121">
    <property type="entry name" value="CYCLIC DI-GMP PHOSPHODIESTERASE PDEF"/>
    <property type="match status" value="1"/>
</dbReference>
<comment type="caution">
    <text evidence="5">The sequence shown here is derived from an EMBL/GenBank/DDBJ whole genome shotgun (WGS) entry which is preliminary data.</text>
</comment>
<dbReference type="Pfam" id="PF14827">
    <property type="entry name" value="dCache_3"/>
    <property type="match status" value="1"/>
</dbReference>
<dbReference type="SUPFAM" id="SSF158472">
    <property type="entry name" value="HAMP domain-like"/>
    <property type="match status" value="1"/>
</dbReference>
<dbReference type="InterPro" id="IPR050706">
    <property type="entry name" value="Cyclic-di-GMP_PDE-like"/>
</dbReference>
<name>A0A0K8P3E6_PISS1</name>
<keyword evidence="1" id="KW-0472">Membrane</keyword>
<dbReference type="PROSITE" id="PS50883">
    <property type="entry name" value="EAL"/>
    <property type="match status" value="1"/>
</dbReference>
<sequence length="820" mass="89482">MTPLGHRVTGWFNASLGARIITVVLALLLLLQVTSFGFIRATLQENELRKLPDQLGKGDAVLRSLLKQQSAQLQESGRTLVSDWGFREALSTADSETIASMLENHVARLGATEALLLDVDFSVKVRTGSAADAFVPLLPALRQRAATAQDRDASHVVLVGDQLHHLVMVPVLKPVLSAWVVMGVPLQKRLIDDMRELSVPQVTLLSRAHPQAPWRVALSSLPTDKAEALSQQTWEPDNTRPGGMSEVRASGERLGVRRHWLAAPSEAPGGQGSSVLALLTSSIDDAARVPTELQWALLLITLIGSAAFGVASILTARRVTTPLHDLASAAERLGEGDLSTPVPAVGGTREVAELATTFERMRVSVADKQAEVEKLAYWDALTGLPNRVQFANAVGEAIAEAQAQGHGVAVLMLDLDRFKHVNDVLGYRLGDLLLTCVADRLKGHVVRGSDLVARLSGDEFGVLLRRGDAALVKALSQRVQRVFEQPLELEEHTVDMGAGIGMACWPEHALDTEQLLSRAEVAMYTAKRRAAGPLLYDPSIDAASAQTLSLLSELRHAVDHGELRLFLQPKLALANGSVVGAETLVRWQHPLRGMVPPMQFIPFAEQTGFIRNLTVWIFEEAARHWTRLQSEGITLTLSVNLSTRDLLDQELPQKFALMLARHCVPATAFCLEITESAIMDDPQRALLTLDRLHAQGFSLSIDDFGTGYSSLAYLKRLPVDELKIDKSFVMGMENDQDDRKIVRSTIDLAHNLGLSVVAEGVENAQIWDLLRELNCDHAQGYHMGRPMPASDFRAWAEQWDARQAALQAPGTRGAAVATLH</sequence>
<dbReference type="EMBL" id="BBYR01000038">
    <property type="protein sequence ID" value="GAP36710.1"/>
    <property type="molecule type" value="Genomic_DNA"/>
</dbReference>
<dbReference type="InterPro" id="IPR000160">
    <property type="entry name" value="GGDEF_dom"/>
</dbReference>
<evidence type="ECO:0000313" key="5">
    <source>
        <dbReference type="EMBL" id="GAP36710.1"/>
    </source>
</evidence>
<dbReference type="RefSeq" id="WP_054020695.1">
    <property type="nucleotide sequence ID" value="NZ_BBYR01000038.1"/>
</dbReference>
<dbReference type="AlphaFoldDB" id="A0A0K8P3E6"/>
<protein>
    <submittedName>
        <fullName evidence="5">Diguanylate cyclase/phosphodiesterase with PAS/PAC sensor(S)</fullName>
    </submittedName>
</protein>
<keyword evidence="1" id="KW-1133">Transmembrane helix</keyword>
<dbReference type="SUPFAM" id="SSF55073">
    <property type="entry name" value="Nucleotide cyclase"/>
    <property type="match status" value="1"/>
</dbReference>
<feature type="domain" description="EAL" evidence="2">
    <location>
        <begin position="547"/>
        <end position="800"/>
    </location>
</feature>
<dbReference type="Proteomes" id="UP000037660">
    <property type="component" value="Unassembled WGS sequence"/>
</dbReference>
<dbReference type="FunFam" id="3.20.20.450:FF:000001">
    <property type="entry name" value="Cyclic di-GMP phosphodiesterase yahA"/>
    <property type="match status" value="1"/>
</dbReference>
<dbReference type="PROSITE" id="PS50887">
    <property type="entry name" value="GGDEF"/>
    <property type="match status" value="1"/>
</dbReference>
<dbReference type="CDD" id="cd01948">
    <property type="entry name" value="EAL"/>
    <property type="match status" value="1"/>
</dbReference>
<dbReference type="PANTHER" id="PTHR33121:SF70">
    <property type="entry name" value="SIGNALING PROTEIN YKOW"/>
    <property type="match status" value="1"/>
</dbReference>
<dbReference type="CDD" id="cd01949">
    <property type="entry name" value="GGDEF"/>
    <property type="match status" value="1"/>
</dbReference>
<evidence type="ECO:0000313" key="6">
    <source>
        <dbReference type="Proteomes" id="UP000037660"/>
    </source>
</evidence>
<dbReference type="InterPro" id="IPR001633">
    <property type="entry name" value="EAL_dom"/>
</dbReference>
<dbReference type="OrthoDB" id="9813903at2"/>
<dbReference type="GO" id="GO:0007165">
    <property type="term" value="P:signal transduction"/>
    <property type="evidence" value="ECO:0007669"/>
    <property type="project" value="InterPro"/>
</dbReference>
<dbReference type="GO" id="GO:0071111">
    <property type="term" value="F:cyclic-guanylate-specific phosphodiesterase activity"/>
    <property type="evidence" value="ECO:0007669"/>
    <property type="project" value="InterPro"/>
</dbReference>
<evidence type="ECO:0000259" key="2">
    <source>
        <dbReference type="PROSITE" id="PS50883"/>
    </source>
</evidence>
<organism evidence="5 6">
    <name type="scientific">Piscinibacter sakaiensis</name>
    <name type="common">Ideonella sakaiensis</name>
    <dbReference type="NCBI Taxonomy" id="1547922"/>
    <lineage>
        <taxon>Bacteria</taxon>
        <taxon>Pseudomonadati</taxon>
        <taxon>Pseudomonadota</taxon>
        <taxon>Betaproteobacteria</taxon>
        <taxon>Burkholderiales</taxon>
        <taxon>Sphaerotilaceae</taxon>
        <taxon>Piscinibacter</taxon>
    </lineage>
</organism>
<evidence type="ECO:0000256" key="1">
    <source>
        <dbReference type="SAM" id="Phobius"/>
    </source>
</evidence>
<feature type="transmembrane region" description="Helical" evidence="1">
    <location>
        <begin position="20"/>
        <end position="39"/>
    </location>
</feature>
<dbReference type="Gene3D" id="3.30.70.270">
    <property type="match status" value="1"/>
</dbReference>
<keyword evidence="1" id="KW-0812">Transmembrane</keyword>
<reference evidence="5 6" key="2">
    <citation type="journal article" date="2016" name="Science">
        <title>A bacterium that degrades and assimilates poly(ethylene terephthalate).</title>
        <authorList>
            <person name="Yoshida S."/>
            <person name="Hiraga K."/>
            <person name="Takehana T."/>
            <person name="Taniguchi I."/>
            <person name="Yamaji H."/>
            <person name="Maeda Y."/>
            <person name="Toyohara K."/>
            <person name="Miyamoto K."/>
            <person name="Kimura Y."/>
            <person name="Oda K."/>
        </authorList>
    </citation>
    <scope>NUCLEOTIDE SEQUENCE [LARGE SCALE GENOMIC DNA]</scope>
    <source>
        <strain evidence="6">NBRC 110686 / TISTR 2288 / 201-F6</strain>
    </source>
</reference>
<dbReference type="InterPro" id="IPR029150">
    <property type="entry name" value="dCache_3"/>
</dbReference>
<dbReference type="Pfam" id="PF00563">
    <property type="entry name" value="EAL"/>
    <property type="match status" value="1"/>
</dbReference>
<keyword evidence="6" id="KW-1185">Reference proteome</keyword>
<feature type="domain" description="HAMP" evidence="3">
    <location>
        <begin position="317"/>
        <end position="370"/>
    </location>
</feature>
<dbReference type="Pfam" id="PF00672">
    <property type="entry name" value="HAMP"/>
    <property type="match status" value="1"/>
</dbReference>
<dbReference type="SMART" id="SM00267">
    <property type="entry name" value="GGDEF"/>
    <property type="match status" value="1"/>
</dbReference>
<dbReference type="InterPro" id="IPR029787">
    <property type="entry name" value="Nucleotide_cyclase"/>
</dbReference>
<accession>A0A0K8P3E6</accession>
<dbReference type="Pfam" id="PF00990">
    <property type="entry name" value="GGDEF"/>
    <property type="match status" value="1"/>
</dbReference>
<evidence type="ECO:0000259" key="3">
    <source>
        <dbReference type="PROSITE" id="PS50885"/>
    </source>
</evidence>
<dbReference type="InterPro" id="IPR043128">
    <property type="entry name" value="Rev_trsase/Diguanyl_cyclase"/>
</dbReference>
<feature type="domain" description="GGDEF" evidence="4">
    <location>
        <begin position="406"/>
        <end position="539"/>
    </location>
</feature>
<dbReference type="CDD" id="cd06225">
    <property type="entry name" value="HAMP"/>
    <property type="match status" value="1"/>
</dbReference>
<gene>
    <name evidence="5" type="ORF">ISF6_2550</name>
</gene>
<dbReference type="InterPro" id="IPR003660">
    <property type="entry name" value="HAMP_dom"/>
</dbReference>
<dbReference type="Gene3D" id="3.20.20.450">
    <property type="entry name" value="EAL domain"/>
    <property type="match status" value="1"/>
</dbReference>
<dbReference type="SMART" id="SM00052">
    <property type="entry name" value="EAL"/>
    <property type="match status" value="1"/>
</dbReference>
<dbReference type="PROSITE" id="PS50885">
    <property type="entry name" value="HAMP"/>
    <property type="match status" value="1"/>
</dbReference>
<proteinExistence type="predicted"/>
<dbReference type="SMART" id="SM00304">
    <property type="entry name" value="HAMP"/>
    <property type="match status" value="1"/>
</dbReference>
<dbReference type="GO" id="GO:0016020">
    <property type="term" value="C:membrane"/>
    <property type="evidence" value="ECO:0007669"/>
    <property type="project" value="InterPro"/>
</dbReference>
<dbReference type="NCBIfam" id="TIGR00254">
    <property type="entry name" value="GGDEF"/>
    <property type="match status" value="1"/>
</dbReference>
<dbReference type="SUPFAM" id="SSF141868">
    <property type="entry name" value="EAL domain-like"/>
    <property type="match status" value="1"/>
</dbReference>
<dbReference type="STRING" id="1547922.ISF6_2550"/>
<dbReference type="InterPro" id="IPR035919">
    <property type="entry name" value="EAL_sf"/>
</dbReference>
<reference evidence="6" key="1">
    <citation type="submission" date="2015-07" db="EMBL/GenBank/DDBJ databases">
        <title>Discovery of a poly(ethylene terephthalate assimilation.</title>
        <authorList>
            <person name="Yoshida S."/>
            <person name="Hiraga K."/>
            <person name="Takehana T."/>
            <person name="Taniguchi I."/>
            <person name="Yamaji H."/>
            <person name="Maeda Y."/>
            <person name="Toyohara K."/>
            <person name="Miyamoto K."/>
            <person name="Kimura Y."/>
            <person name="Oda K."/>
        </authorList>
    </citation>
    <scope>NUCLEOTIDE SEQUENCE [LARGE SCALE GENOMIC DNA]</scope>
    <source>
        <strain evidence="6">NBRC 110686 / TISTR 2288 / 201-F6</strain>
    </source>
</reference>
<evidence type="ECO:0000259" key="4">
    <source>
        <dbReference type="PROSITE" id="PS50887"/>
    </source>
</evidence>
<dbReference type="Gene3D" id="6.10.340.10">
    <property type="match status" value="1"/>
</dbReference>